<dbReference type="GO" id="GO:0004113">
    <property type="term" value="F:2',3'-cyclic-nucleotide 3'-phosphodiesterase activity"/>
    <property type="evidence" value="ECO:0007669"/>
    <property type="project" value="InterPro"/>
</dbReference>
<dbReference type="InterPro" id="IPR004175">
    <property type="entry name" value="RNA_CPDase"/>
</dbReference>
<keyword evidence="2" id="KW-0436">Ligase</keyword>
<dbReference type="GO" id="GO:0008664">
    <property type="term" value="F:RNA 2',3'-cyclic 3'-phosphodiesterase activity"/>
    <property type="evidence" value="ECO:0007669"/>
    <property type="project" value="InterPro"/>
</dbReference>
<dbReference type="SUPFAM" id="SSF55144">
    <property type="entry name" value="LigT-like"/>
    <property type="match status" value="1"/>
</dbReference>
<sequence length="168" mass="18613">MAASDTARIFLALWPDAEVATAITAWSEALPWSTSARRTAACNLHLTLHFIGPVPRVALNPLRDRLAVSARRIEMTLSKAAVWRDDIAVLIPATAPAELTALHEALGRQLRLAGHELDERPYRPHVTLARKSGPMQIPDPMPAIAWQGRGYVLAESDRGYEKLFLYQD</sequence>
<dbReference type="Proteomes" id="UP000295361">
    <property type="component" value="Unassembled WGS sequence"/>
</dbReference>
<dbReference type="Pfam" id="PF13563">
    <property type="entry name" value="2_5_RNA_ligase2"/>
    <property type="match status" value="1"/>
</dbReference>
<organism evidence="2 3">
    <name type="scientific">Roseateles toxinivorans</name>
    <dbReference type="NCBI Taxonomy" id="270368"/>
    <lineage>
        <taxon>Bacteria</taxon>
        <taxon>Pseudomonadati</taxon>
        <taxon>Pseudomonadota</taxon>
        <taxon>Betaproteobacteria</taxon>
        <taxon>Burkholderiales</taxon>
        <taxon>Sphaerotilaceae</taxon>
        <taxon>Roseateles</taxon>
    </lineage>
</organism>
<gene>
    <name evidence="2" type="ORF">DES47_105145</name>
</gene>
<evidence type="ECO:0000256" key="1">
    <source>
        <dbReference type="ARBA" id="ARBA00022801"/>
    </source>
</evidence>
<dbReference type="RefSeq" id="WP_133702330.1">
    <property type="nucleotide sequence ID" value="NZ_SNXS01000005.1"/>
</dbReference>
<reference evidence="2 3" key="1">
    <citation type="submission" date="2019-03" db="EMBL/GenBank/DDBJ databases">
        <title>Genomic Encyclopedia of Type Strains, Phase IV (KMG-IV): sequencing the most valuable type-strain genomes for metagenomic binning, comparative biology and taxonomic classification.</title>
        <authorList>
            <person name="Goeker M."/>
        </authorList>
    </citation>
    <scope>NUCLEOTIDE SEQUENCE [LARGE SCALE GENOMIC DNA]</scope>
    <source>
        <strain evidence="2 3">DSM 16998</strain>
    </source>
</reference>
<dbReference type="GO" id="GO:0016874">
    <property type="term" value="F:ligase activity"/>
    <property type="evidence" value="ECO:0007669"/>
    <property type="project" value="UniProtKB-KW"/>
</dbReference>
<name>A0A4R6QLQ8_9BURK</name>
<keyword evidence="3" id="KW-1185">Reference proteome</keyword>
<dbReference type="FunCoup" id="A0A4R6QLQ8">
    <property type="interactions" value="28"/>
</dbReference>
<dbReference type="EMBL" id="SNXS01000005">
    <property type="protein sequence ID" value="TDP63145.1"/>
    <property type="molecule type" value="Genomic_DNA"/>
</dbReference>
<keyword evidence="1" id="KW-0378">Hydrolase</keyword>
<dbReference type="PANTHER" id="PTHR35561">
    <property type="entry name" value="RNA 2',3'-CYCLIC PHOSPHODIESTERASE"/>
    <property type="match status" value="1"/>
</dbReference>
<proteinExistence type="predicted"/>
<dbReference type="InterPro" id="IPR009097">
    <property type="entry name" value="Cyclic_Pdiesterase"/>
</dbReference>
<comment type="caution">
    <text evidence="2">The sequence shown here is derived from an EMBL/GenBank/DDBJ whole genome shotgun (WGS) entry which is preliminary data.</text>
</comment>
<dbReference type="InParanoid" id="A0A4R6QLQ8"/>
<dbReference type="Gene3D" id="3.90.1140.10">
    <property type="entry name" value="Cyclic phosphodiesterase"/>
    <property type="match status" value="1"/>
</dbReference>
<evidence type="ECO:0000313" key="3">
    <source>
        <dbReference type="Proteomes" id="UP000295361"/>
    </source>
</evidence>
<dbReference type="PANTHER" id="PTHR35561:SF1">
    <property type="entry name" value="RNA 2',3'-CYCLIC PHOSPHODIESTERASE"/>
    <property type="match status" value="1"/>
</dbReference>
<dbReference type="OrthoDB" id="7061261at2"/>
<dbReference type="AlphaFoldDB" id="A0A4R6QLQ8"/>
<protein>
    <submittedName>
        <fullName evidence="2">2'-5' RNA ligase</fullName>
    </submittedName>
</protein>
<evidence type="ECO:0000313" key="2">
    <source>
        <dbReference type="EMBL" id="TDP63145.1"/>
    </source>
</evidence>
<dbReference type="NCBIfam" id="TIGR02258">
    <property type="entry name" value="2_5_ligase"/>
    <property type="match status" value="1"/>
</dbReference>
<accession>A0A4R6QLQ8</accession>